<dbReference type="EMBL" id="CAJVCH010104610">
    <property type="protein sequence ID" value="CAG7723998.1"/>
    <property type="molecule type" value="Genomic_DNA"/>
</dbReference>
<evidence type="ECO:0000313" key="4">
    <source>
        <dbReference type="EMBL" id="CAG7723998.1"/>
    </source>
</evidence>
<name>A0A8J2JU94_9HEXA</name>
<evidence type="ECO:0000256" key="1">
    <source>
        <dbReference type="PROSITE-ProRule" id="PRU00042"/>
    </source>
</evidence>
<feature type="region of interest" description="Disordered" evidence="2">
    <location>
        <begin position="13"/>
        <end position="64"/>
    </location>
</feature>
<protein>
    <recommendedName>
        <fullName evidence="3">C2H2-type domain-containing protein</fullName>
    </recommendedName>
</protein>
<keyword evidence="1" id="KW-0862">Zinc</keyword>
<comment type="caution">
    <text evidence="4">The sequence shown here is derived from an EMBL/GenBank/DDBJ whole genome shotgun (WGS) entry which is preliminary data.</text>
</comment>
<dbReference type="Proteomes" id="UP000708208">
    <property type="component" value="Unassembled WGS sequence"/>
</dbReference>
<keyword evidence="1" id="KW-0479">Metal-binding</keyword>
<accession>A0A8J2JU94</accession>
<evidence type="ECO:0000259" key="3">
    <source>
        <dbReference type="PROSITE" id="PS50157"/>
    </source>
</evidence>
<feature type="domain" description="C2H2-type" evidence="3">
    <location>
        <begin position="130"/>
        <end position="157"/>
    </location>
</feature>
<evidence type="ECO:0000256" key="2">
    <source>
        <dbReference type="SAM" id="MobiDB-lite"/>
    </source>
</evidence>
<keyword evidence="5" id="KW-1185">Reference proteome</keyword>
<gene>
    <name evidence="4" type="ORF">AFUS01_LOCUS13048</name>
</gene>
<proteinExistence type="predicted"/>
<dbReference type="PROSITE" id="PS50157">
    <property type="entry name" value="ZINC_FINGER_C2H2_2"/>
    <property type="match status" value="1"/>
</dbReference>
<organism evidence="4 5">
    <name type="scientific">Allacma fusca</name>
    <dbReference type="NCBI Taxonomy" id="39272"/>
    <lineage>
        <taxon>Eukaryota</taxon>
        <taxon>Metazoa</taxon>
        <taxon>Ecdysozoa</taxon>
        <taxon>Arthropoda</taxon>
        <taxon>Hexapoda</taxon>
        <taxon>Collembola</taxon>
        <taxon>Symphypleona</taxon>
        <taxon>Sminthuridae</taxon>
        <taxon>Allacma</taxon>
    </lineage>
</organism>
<dbReference type="PROSITE" id="PS00028">
    <property type="entry name" value="ZINC_FINGER_C2H2_1"/>
    <property type="match status" value="1"/>
</dbReference>
<keyword evidence="1" id="KW-0863">Zinc-finger</keyword>
<dbReference type="AlphaFoldDB" id="A0A8J2JU94"/>
<evidence type="ECO:0000313" key="5">
    <source>
        <dbReference type="Proteomes" id="UP000708208"/>
    </source>
</evidence>
<sequence length="158" mass="17946">MLMMSSTGLIPLDLSRKRKLSDSKSPNSFLKEGWIPRPEPFSDSDKTDESAEDSDFNCNKDPSQSQFVQQLPLRGWDEVVDLSVKSPVDMKVSCSRYRNGGKDSSSGSRRKDEPFLPCGLEPALNDCGQFVCMFCPKTFVHKYPYRDHIKTHTGRYNI</sequence>
<dbReference type="GO" id="GO:0008270">
    <property type="term" value="F:zinc ion binding"/>
    <property type="evidence" value="ECO:0007669"/>
    <property type="project" value="UniProtKB-KW"/>
</dbReference>
<dbReference type="InterPro" id="IPR013087">
    <property type="entry name" value="Znf_C2H2_type"/>
</dbReference>
<reference evidence="4" key="1">
    <citation type="submission" date="2021-06" db="EMBL/GenBank/DDBJ databases">
        <authorList>
            <person name="Hodson N. C."/>
            <person name="Mongue J. A."/>
            <person name="Jaron S. K."/>
        </authorList>
    </citation>
    <scope>NUCLEOTIDE SEQUENCE</scope>
</reference>